<organism evidence="2 3">
    <name type="scientific">Symbiodinium pilosum</name>
    <name type="common">Dinoflagellate</name>
    <dbReference type="NCBI Taxonomy" id="2952"/>
    <lineage>
        <taxon>Eukaryota</taxon>
        <taxon>Sar</taxon>
        <taxon>Alveolata</taxon>
        <taxon>Dinophyceae</taxon>
        <taxon>Suessiales</taxon>
        <taxon>Symbiodiniaceae</taxon>
        <taxon>Symbiodinium</taxon>
    </lineage>
</organism>
<sequence>MGSVFWTSLLLVILFYLFGVLNTQIVTDHCRALKYASVPTECNPELLRFWASVPQSMLTLFLSVTNGIGWDEALQPLYGVSTVAIMSLILYIVITVLAVLNTVTGVFCNMAIESARADKEMATMRQMQKHEAQVDALRGVFEEINPDQDGMSVISLEELK</sequence>
<feature type="transmembrane region" description="Helical" evidence="1">
    <location>
        <begin position="88"/>
        <end position="112"/>
    </location>
</feature>
<feature type="transmembrane region" description="Helical" evidence="1">
    <location>
        <begin position="6"/>
        <end position="26"/>
    </location>
</feature>
<dbReference type="Gene3D" id="1.10.287.70">
    <property type="match status" value="1"/>
</dbReference>
<dbReference type="AlphaFoldDB" id="A0A812XYX9"/>
<feature type="non-terminal residue" evidence="2">
    <location>
        <position position="160"/>
    </location>
</feature>
<dbReference type="OrthoDB" id="431891at2759"/>
<keyword evidence="1" id="KW-0812">Transmembrane</keyword>
<accession>A0A812XYX9</accession>
<gene>
    <name evidence="2" type="primary">Scn11a</name>
    <name evidence="2" type="ORF">SPIL2461_LOCUS22171</name>
</gene>
<proteinExistence type="predicted"/>
<evidence type="ECO:0000313" key="3">
    <source>
        <dbReference type="Proteomes" id="UP000649617"/>
    </source>
</evidence>
<comment type="caution">
    <text evidence="2">The sequence shown here is derived from an EMBL/GenBank/DDBJ whole genome shotgun (WGS) entry which is preliminary data.</text>
</comment>
<protein>
    <submittedName>
        <fullName evidence="2">Scn11a protein</fullName>
    </submittedName>
</protein>
<keyword evidence="1" id="KW-1133">Transmembrane helix</keyword>
<evidence type="ECO:0000313" key="2">
    <source>
        <dbReference type="EMBL" id="CAE7760395.1"/>
    </source>
</evidence>
<keyword evidence="1" id="KW-0472">Membrane</keyword>
<dbReference type="EMBL" id="CAJNIZ010046989">
    <property type="protein sequence ID" value="CAE7760395.1"/>
    <property type="molecule type" value="Genomic_DNA"/>
</dbReference>
<evidence type="ECO:0000256" key="1">
    <source>
        <dbReference type="SAM" id="Phobius"/>
    </source>
</evidence>
<dbReference type="GO" id="GO:0016020">
    <property type="term" value="C:membrane"/>
    <property type="evidence" value="ECO:0007669"/>
    <property type="project" value="UniProtKB-SubCell"/>
</dbReference>
<reference evidence="2" key="1">
    <citation type="submission" date="2021-02" db="EMBL/GenBank/DDBJ databases">
        <authorList>
            <person name="Dougan E. K."/>
            <person name="Rhodes N."/>
            <person name="Thang M."/>
            <person name="Chan C."/>
        </authorList>
    </citation>
    <scope>NUCLEOTIDE SEQUENCE</scope>
</reference>
<feature type="transmembrane region" description="Helical" evidence="1">
    <location>
        <begin position="47"/>
        <end position="68"/>
    </location>
</feature>
<keyword evidence="3" id="KW-1185">Reference proteome</keyword>
<dbReference type="GO" id="GO:0005216">
    <property type="term" value="F:monoatomic ion channel activity"/>
    <property type="evidence" value="ECO:0007669"/>
    <property type="project" value="InterPro"/>
</dbReference>
<dbReference type="Proteomes" id="UP000649617">
    <property type="component" value="Unassembled WGS sequence"/>
</dbReference>
<name>A0A812XYX9_SYMPI</name>